<keyword evidence="8" id="KW-1185">Reference proteome</keyword>
<reference evidence="7" key="1">
    <citation type="submission" date="2021-06" db="EMBL/GenBank/DDBJ databases">
        <authorList>
            <person name="Kallberg Y."/>
            <person name="Tangrot J."/>
            <person name="Rosling A."/>
        </authorList>
    </citation>
    <scope>NUCLEOTIDE SEQUENCE</scope>
    <source>
        <strain evidence="7">IA702</strain>
    </source>
</reference>
<dbReference type="SMART" id="SM00679">
    <property type="entry name" value="CTNS"/>
    <property type="match status" value="1"/>
</dbReference>
<dbReference type="Proteomes" id="UP000789572">
    <property type="component" value="Unassembled WGS sequence"/>
</dbReference>
<dbReference type="PANTHER" id="PTHR14856">
    <property type="entry name" value="PQ-LOOP REPEAT-CONTAINING PROTEIN 1-LIKE PROTEIN"/>
    <property type="match status" value="1"/>
</dbReference>
<feature type="transmembrane region" description="Helical" evidence="5">
    <location>
        <begin position="100"/>
        <end position="118"/>
    </location>
</feature>
<dbReference type="GO" id="GO:0045332">
    <property type="term" value="P:phospholipid translocation"/>
    <property type="evidence" value="ECO:0007669"/>
    <property type="project" value="TreeGrafter"/>
</dbReference>
<organism evidence="7 8">
    <name type="scientific">Paraglomus occultum</name>
    <dbReference type="NCBI Taxonomy" id="144539"/>
    <lineage>
        <taxon>Eukaryota</taxon>
        <taxon>Fungi</taxon>
        <taxon>Fungi incertae sedis</taxon>
        <taxon>Mucoromycota</taxon>
        <taxon>Glomeromycotina</taxon>
        <taxon>Glomeromycetes</taxon>
        <taxon>Paraglomerales</taxon>
        <taxon>Paraglomeraceae</taxon>
        <taxon>Paraglomus</taxon>
    </lineage>
</organism>
<comment type="subcellular location">
    <subcellularLocation>
        <location evidence="1">Membrane</location>
        <topology evidence="1">Multi-pass membrane protein</topology>
    </subcellularLocation>
</comment>
<feature type="chain" id="PRO_5040115432" evidence="6">
    <location>
        <begin position="23"/>
        <end position="236"/>
    </location>
</feature>
<dbReference type="EMBL" id="CAJVPJ010000206">
    <property type="protein sequence ID" value="CAG8495290.1"/>
    <property type="molecule type" value="Genomic_DNA"/>
</dbReference>
<gene>
    <name evidence="7" type="ORF">POCULU_LOCUS2288</name>
</gene>
<keyword evidence="6" id="KW-0732">Signal</keyword>
<evidence type="ECO:0000313" key="7">
    <source>
        <dbReference type="EMBL" id="CAG8495290.1"/>
    </source>
</evidence>
<feature type="signal peptide" evidence="6">
    <location>
        <begin position="1"/>
        <end position="22"/>
    </location>
</feature>
<dbReference type="Gene3D" id="1.20.1280.290">
    <property type="match status" value="1"/>
</dbReference>
<dbReference type="GO" id="GO:0005829">
    <property type="term" value="C:cytosol"/>
    <property type="evidence" value="ECO:0007669"/>
    <property type="project" value="GOC"/>
</dbReference>
<dbReference type="GO" id="GO:0042147">
    <property type="term" value="P:retrograde transport, endosome to Golgi"/>
    <property type="evidence" value="ECO:0007669"/>
    <property type="project" value="TreeGrafter"/>
</dbReference>
<sequence length="236" mass="27363">MEFSTLIHFLLQVGMVVGPVTGYLDQIAQVRRTGSSIGFSLDTCGVLLVSKFGQKFDMVLLLQSILMIIVQLILLYVCVEYRYPISPSPNRRWFWNWYRYRSYIIFLSILTGTLGIFYVTLGGYHWAITTLGYMALGIESTVPMPQAWENFRRQSVEGFSPLILLMWFFGDTFKTFYFLYTASPLQFILCGIVQLSVDSLVVFQFILYDHRLREKLGLDGREPYRPQSYNALDEIL</sequence>
<comment type="caution">
    <text evidence="7">The sequence shown here is derived from an EMBL/GenBank/DDBJ whole genome shotgun (WGS) entry which is preliminary data.</text>
</comment>
<evidence type="ECO:0000256" key="5">
    <source>
        <dbReference type="SAM" id="Phobius"/>
    </source>
</evidence>
<dbReference type="InterPro" id="IPR006603">
    <property type="entry name" value="PQ-loop_rpt"/>
</dbReference>
<keyword evidence="4 5" id="KW-0472">Membrane</keyword>
<evidence type="ECO:0000256" key="3">
    <source>
        <dbReference type="ARBA" id="ARBA00022989"/>
    </source>
</evidence>
<dbReference type="InterPro" id="IPR052241">
    <property type="entry name" value="SLC66/Scramblase_ANY1"/>
</dbReference>
<dbReference type="OrthoDB" id="292213at2759"/>
<feature type="transmembrane region" description="Helical" evidence="5">
    <location>
        <begin position="59"/>
        <end position="79"/>
    </location>
</feature>
<dbReference type="GO" id="GO:0016020">
    <property type="term" value="C:membrane"/>
    <property type="evidence" value="ECO:0007669"/>
    <property type="project" value="UniProtKB-SubCell"/>
</dbReference>
<protein>
    <submittedName>
        <fullName evidence="7">3488_t:CDS:1</fullName>
    </submittedName>
</protein>
<evidence type="ECO:0000313" key="8">
    <source>
        <dbReference type="Proteomes" id="UP000789572"/>
    </source>
</evidence>
<dbReference type="GO" id="GO:0005802">
    <property type="term" value="C:trans-Golgi network"/>
    <property type="evidence" value="ECO:0007669"/>
    <property type="project" value="TreeGrafter"/>
</dbReference>
<evidence type="ECO:0000256" key="2">
    <source>
        <dbReference type="ARBA" id="ARBA00022692"/>
    </source>
</evidence>
<dbReference type="GO" id="GO:0005768">
    <property type="term" value="C:endosome"/>
    <property type="evidence" value="ECO:0007669"/>
    <property type="project" value="TreeGrafter"/>
</dbReference>
<dbReference type="Pfam" id="PF04193">
    <property type="entry name" value="PQ-loop"/>
    <property type="match status" value="1"/>
</dbReference>
<keyword evidence="2 5" id="KW-0812">Transmembrane</keyword>
<evidence type="ECO:0000256" key="4">
    <source>
        <dbReference type="ARBA" id="ARBA00023136"/>
    </source>
</evidence>
<dbReference type="PANTHER" id="PTHR14856:SF9">
    <property type="entry name" value="PQ-LOOP REPEAT-CONTAINING PROTEIN 1"/>
    <property type="match status" value="1"/>
</dbReference>
<evidence type="ECO:0000256" key="6">
    <source>
        <dbReference type="SAM" id="SignalP"/>
    </source>
</evidence>
<feature type="transmembrane region" description="Helical" evidence="5">
    <location>
        <begin position="186"/>
        <end position="208"/>
    </location>
</feature>
<evidence type="ECO:0000256" key="1">
    <source>
        <dbReference type="ARBA" id="ARBA00004141"/>
    </source>
</evidence>
<dbReference type="AlphaFoldDB" id="A0A9N8WTA0"/>
<keyword evidence="3 5" id="KW-1133">Transmembrane helix</keyword>
<proteinExistence type="predicted"/>
<dbReference type="FunFam" id="1.20.1280.290:FF:000005">
    <property type="entry name" value="PQ-loop repeat-containing protein 1"/>
    <property type="match status" value="1"/>
</dbReference>
<name>A0A9N8WTA0_9GLOM</name>
<accession>A0A9N8WTA0</accession>